<accession>A0A0L7ME82</accession>
<name>A0A0L7ME82_COMTE</name>
<sequence length="288" mass="32497">MDKSCNVLPRRPSATDLILDLLVARAIPLSAIAITQAAALFGIGENAVRVCLSRLISAGKVERPERGMYLARLQPSHLAHIVDNWHRREQLRQPWHGQWLALQDASASKADKSLWRRHQRALGLRGFATLGPQLHIRPDNLRIPFTEFQAELESLGIASGSCLMQIHRFDTLHEAQARKLWNTQALEAAHKHWISVILSSHQRLDGMPLPSAVRESLLLGRSAIAHLLRDPLLPEELMPSNSRLSLEQELRSYQQRAIELWSAWLDQKGEQTLSRADVHNAILQSSQN</sequence>
<dbReference type="PANTHER" id="PTHR30319:SF1">
    <property type="entry name" value="TRANSCRIPTIONAL REPRESSOR PAAX"/>
    <property type="match status" value="1"/>
</dbReference>
<gene>
    <name evidence="1" type="ORF">GL58_14990</name>
</gene>
<comment type="caution">
    <text evidence="1">The sequence shown here is derived from an EMBL/GenBank/DDBJ whole genome shotgun (WGS) entry which is preliminary data.</text>
</comment>
<dbReference type="GO" id="GO:0006351">
    <property type="term" value="P:DNA-templated transcription"/>
    <property type="evidence" value="ECO:0007669"/>
    <property type="project" value="TreeGrafter"/>
</dbReference>
<organism evidence="1 2">
    <name type="scientific">Comamonas testosteroni</name>
    <name type="common">Pseudomonas testosteroni</name>
    <dbReference type="NCBI Taxonomy" id="285"/>
    <lineage>
        <taxon>Bacteria</taxon>
        <taxon>Pseudomonadati</taxon>
        <taxon>Pseudomonadota</taxon>
        <taxon>Betaproteobacteria</taxon>
        <taxon>Burkholderiales</taxon>
        <taxon>Comamonadaceae</taxon>
        <taxon>Comamonas</taxon>
    </lineage>
</organism>
<dbReference type="Proteomes" id="UP000037442">
    <property type="component" value="Unassembled WGS sequence"/>
</dbReference>
<dbReference type="AlphaFoldDB" id="A0A0L7ME82"/>
<evidence type="ECO:0000313" key="2">
    <source>
        <dbReference type="Proteomes" id="UP000037442"/>
    </source>
</evidence>
<dbReference type="Gene3D" id="3.30.70.2650">
    <property type="match status" value="1"/>
</dbReference>
<dbReference type="Gene3D" id="1.10.10.10">
    <property type="entry name" value="Winged helix-like DNA-binding domain superfamily/Winged helix DNA-binding domain"/>
    <property type="match status" value="1"/>
</dbReference>
<proteinExistence type="predicted"/>
<dbReference type="PATRIC" id="fig|285.49.peg.3100"/>
<protein>
    <submittedName>
        <fullName evidence="1">Transcriptional regulator, PaaX family protein</fullName>
    </submittedName>
</protein>
<dbReference type="RefSeq" id="WP_053283991.1">
    <property type="nucleotide sequence ID" value="NZ_JBLZYZ010000030.1"/>
</dbReference>
<evidence type="ECO:0000313" key="1">
    <source>
        <dbReference type="EMBL" id="KOC19888.1"/>
    </source>
</evidence>
<dbReference type="InterPro" id="IPR036388">
    <property type="entry name" value="WH-like_DNA-bd_sf"/>
</dbReference>
<reference evidence="2" key="1">
    <citation type="submission" date="2014-06" db="EMBL/GenBank/DDBJ databases">
        <title>Draft genome sequence of C. testosteroni WDL7.</title>
        <authorList>
            <person name="Wu Y."/>
            <person name="Seshan H."/>
            <person name="Arumugam K."/>
        </authorList>
    </citation>
    <scope>NUCLEOTIDE SEQUENCE [LARGE SCALE GENOMIC DNA]</scope>
    <source>
        <strain evidence="2">WDL7</strain>
    </source>
</reference>
<dbReference type="EMBL" id="JNVD01000023">
    <property type="protein sequence ID" value="KOC19888.1"/>
    <property type="molecule type" value="Genomic_DNA"/>
</dbReference>
<dbReference type="PANTHER" id="PTHR30319">
    <property type="entry name" value="PHENYLACETIC ACID REGULATOR-RELATED TRANSCRIPTIONAL REPRESSOR"/>
    <property type="match status" value="1"/>
</dbReference>